<evidence type="ECO:0008006" key="13">
    <source>
        <dbReference type="Google" id="ProtNLM"/>
    </source>
</evidence>
<dbReference type="CDD" id="cd15543">
    <property type="entry name" value="PHD_RSF1"/>
    <property type="match status" value="1"/>
</dbReference>
<evidence type="ECO:0000259" key="9">
    <source>
        <dbReference type="PROSITE" id="PS50089"/>
    </source>
</evidence>
<feature type="domain" description="PHD-type" evidence="8">
    <location>
        <begin position="436"/>
        <end position="486"/>
    </location>
</feature>
<feature type="compositionally biased region" description="Basic residues" evidence="7">
    <location>
        <begin position="354"/>
        <end position="371"/>
    </location>
</feature>
<dbReference type="Pfam" id="PF00628">
    <property type="entry name" value="PHD"/>
    <property type="match status" value="1"/>
</dbReference>
<dbReference type="EMBL" id="CAJNOJ010000075">
    <property type="protein sequence ID" value="CAF1042613.1"/>
    <property type="molecule type" value="Genomic_DNA"/>
</dbReference>
<dbReference type="InterPro" id="IPR001965">
    <property type="entry name" value="Znf_PHD"/>
</dbReference>
<evidence type="ECO:0000313" key="11">
    <source>
        <dbReference type="EMBL" id="CAF1042613.1"/>
    </source>
</evidence>
<comment type="subcellular location">
    <subcellularLocation>
        <location evidence="1">Nucleus</location>
    </subcellularLocation>
</comment>
<comment type="caution">
    <text evidence="10">The sequence shown here is derived from an EMBL/GenBank/DDBJ whole genome shotgun (WGS) entry which is preliminary data.</text>
</comment>
<gene>
    <name evidence="11" type="ORF">EDS130_LOCUS17004</name>
    <name evidence="10" type="ORF">XAT740_LOCUS5050</name>
</gene>
<accession>A0A813VJH6</accession>
<sequence>MIMESSSSKENDIGQEQRRIRLLNDPNYGLVLCFLDKFRTVLDLPYYPYQLFEDHLVHNQESNPLRLIDFHFVLLKRISLAKNAQREKFNSIIAKFMSRSDPLDSEQLTATGYSQADVNLKIRIIKNLLESQFDSNQTFKAAFIEQSACELRSLPLGRDRFGAVYWFFMDNDGFVRLFREDTDDDRTWTNIAKNRNELENFVRLLVTDSIVRQRFSDWVIDDEAFSALPPSNDFEQYYVPIQANLRDEEKKVVKCPKRKRGRAKCFTKSRKKKKKNFVEASDEQENSDVEIDQEKPQIRQEEKIRSAVDESQHEETSLDEMSLAVRRSSRTRTRKVPTSEFISQIPDPPTRMSAVRHCRRRRRRSRRRTNRRNTDDYLCSSTSSSDEHIDDISEDEDDYVYPVEADDHFFDLEEENGITADTKFHTAKTAQNSTIITSCFVCSNGDRPEILLLCDGCNDAYHLDCLTPILVSVPDGDWYCPLCEHRQLANRLIAKLKDLISNLNLIEAKQRIRLLRKTSQRKIKVKDYSSDESITASESDKNDDSMLSTSQINENSNLSSSYFDDEKSSISQRGRYRRTRFDISKMFDDDYDVDNDTEKTDINLQLPEKITRLLHRRDRSAMKNDSQLRTLSTSVCDSSFDLNEKLDSPLVYVNGDSSARQTKSVVTNSKQTSKIVRRWNDVRRRSRLKALYMKLSNEIATSDHMDDNSGLGPDDISLPYSNDSNSNSGIKDDDIAINRTKLSQIQTLPVGLTEKSATRNLNKKSDANFDRLTQDIQNAVNGAHSTSIGTLPVTSAIPQQQIKRSQKVKFSPYMTKSPSHFPQLPSNVHDIFKSNA</sequence>
<evidence type="ECO:0000256" key="1">
    <source>
        <dbReference type="ARBA" id="ARBA00004123"/>
    </source>
</evidence>
<dbReference type="GO" id="GO:0008270">
    <property type="term" value="F:zinc ion binding"/>
    <property type="evidence" value="ECO:0007669"/>
    <property type="project" value="UniProtKB-KW"/>
</dbReference>
<evidence type="ECO:0000256" key="4">
    <source>
        <dbReference type="ARBA" id="ARBA00022833"/>
    </source>
</evidence>
<dbReference type="Gene3D" id="2.30.30.1150">
    <property type="match status" value="1"/>
</dbReference>
<dbReference type="PROSITE" id="PS01359">
    <property type="entry name" value="ZF_PHD_1"/>
    <property type="match status" value="1"/>
</dbReference>
<dbReference type="GO" id="GO:0045892">
    <property type="term" value="P:negative regulation of DNA-templated transcription"/>
    <property type="evidence" value="ECO:0007669"/>
    <property type="project" value="TreeGrafter"/>
</dbReference>
<dbReference type="Proteomes" id="UP000663828">
    <property type="component" value="Unassembled WGS sequence"/>
</dbReference>
<dbReference type="PROSITE" id="PS50016">
    <property type="entry name" value="ZF_PHD_2"/>
    <property type="match status" value="1"/>
</dbReference>
<dbReference type="PROSITE" id="PS50089">
    <property type="entry name" value="ZF_RING_2"/>
    <property type="match status" value="1"/>
</dbReference>
<dbReference type="InterPro" id="IPR019787">
    <property type="entry name" value="Znf_PHD-finger"/>
</dbReference>
<name>A0A813VJH6_ADIRI</name>
<dbReference type="AlphaFoldDB" id="A0A813VJH6"/>
<dbReference type="PANTHER" id="PTHR14296:SF16">
    <property type="entry name" value="REMODELING AND SPACING FACTOR 1"/>
    <property type="match status" value="1"/>
</dbReference>
<protein>
    <recommendedName>
        <fullName evidence="13">PHD-type domain-containing protein</fullName>
    </recommendedName>
</protein>
<dbReference type="SMART" id="SM00249">
    <property type="entry name" value="PHD"/>
    <property type="match status" value="1"/>
</dbReference>
<keyword evidence="5" id="KW-0539">Nucleus</keyword>
<dbReference type="GO" id="GO:0031213">
    <property type="term" value="C:RSF complex"/>
    <property type="evidence" value="ECO:0007669"/>
    <property type="project" value="InterPro"/>
</dbReference>
<dbReference type="GO" id="GO:0042393">
    <property type="term" value="F:histone binding"/>
    <property type="evidence" value="ECO:0007669"/>
    <property type="project" value="TreeGrafter"/>
</dbReference>
<evidence type="ECO:0000313" key="12">
    <source>
        <dbReference type="Proteomes" id="UP000663828"/>
    </source>
</evidence>
<evidence type="ECO:0000256" key="7">
    <source>
        <dbReference type="SAM" id="MobiDB-lite"/>
    </source>
</evidence>
<evidence type="ECO:0000256" key="2">
    <source>
        <dbReference type="ARBA" id="ARBA00022723"/>
    </source>
</evidence>
<dbReference type="EMBL" id="CAJNOR010000214">
    <property type="protein sequence ID" value="CAF0842573.1"/>
    <property type="molecule type" value="Genomic_DNA"/>
</dbReference>
<feature type="compositionally biased region" description="Acidic residues" evidence="7">
    <location>
        <begin position="280"/>
        <end position="291"/>
    </location>
</feature>
<dbReference type="InterPro" id="IPR001841">
    <property type="entry name" value="Znf_RING"/>
</dbReference>
<evidence type="ECO:0000256" key="3">
    <source>
        <dbReference type="ARBA" id="ARBA00022771"/>
    </source>
</evidence>
<reference evidence="10" key="1">
    <citation type="submission" date="2021-02" db="EMBL/GenBank/DDBJ databases">
        <authorList>
            <person name="Nowell W R."/>
        </authorList>
    </citation>
    <scope>NUCLEOTIDE SEQUENCE</scope>
</reference>
<organism evidence="10 12">
    <name type="scientific">Adineta ricciae</name>
    <name type="common">Rotifer</name>
    <dbReference type="NCBI Taxonomy" id="249248"/>
    <lineage>
        <taxon>Eukaryota</taxon>
        <taxon>Metazoa</taxon>
        <taxon>Spiralia</taxon>
        <taxon>Gnathifera</taxon>
        <taxon>Rotifera</taxon>
        <taxon>Eurotatoria</taxon>
        <taxon>Bdelloidea</taxon>
        <taxon>Adinetida</taxon>
        <taxon>Adinetidae</taxon>
        <taxon>Adineta</taxon>
    </lineage>
</organism>
<evidence type="ECO:0000313" key="10">
    <source>
        <dbReference type="EMBL" id="CAF0842573.1"/>
    </source>
</evidence>
<dbReference type="InterPro" id="IPR028941">
    <property type="entry name" value="WHIM2_dom"/>
</dbReference>
<dbReference type="OrthoDB" id="10055895at2759"/>
<keyword evidence="4" id="KW-0862">Zinc</keyword>
<keyword evidence="2" id="KW-0479">Metal-binding</keyword>
<dbReference type="SUPFAM" id="SSF57903">
    <property type="entry name" value="FYVE/PHD zinc finger"/>
    <property type="match status" value="1"/>
</dbReference>
<dbReference type="InterPro" id="IPR019786">
    <property type="entry name" value="Zinc_finger_PHD-type_CS"/>
</dbReference>
<dbReference type="Proteomes" id="UP000663852">
    <property type="component" value="Unassembled WGS sequence"/>
</dbReference>
<evidence type="ECO:0000256" key="6">
    <source>
        <dbReference type="PROSITE-ProRule" id="PRU00175"/>
    </source>
</evidence>
<proteinExistence type="predicted"/>
<dbReference type="Pfam" id="PF15613">
    <property type="entry name" value="WSD"/>
    <property type="match status" value="1"/>
</dbReference>
<dbReference type="InterPro" id="IPR028938">
    <property type="entry name" value="Rsf1-like"/>
</dbReference>
<evidence type="ECO:0000256" key="5">
    <source>
        <dbReference type="ARBA" id="ARBA00023242"/>
    </source>
</evidence>
<evidence type="ECO:0000259" key="8">
    <source>
        <dbReference type="PROSITE" id="PS50016"/>
    </source>
</evidence>
<feature type="region of interest" description="Disordered" evidence="7">
    <location>
        <begin position="274"/>
        <end position="390"/>
    </location>
</feature>
<dbReference type="PANTHER" id="PTHR14296">
    <property type="entry name" value="REMODELING AND SPACING FACTOR 1"/>
    <property type="match status" value="1"/>
</dbReference>
<keyword evidence="12" id="KW-1185">Reference proteome</keyword>
<keyword evidence="3 6" id="KW-0863">Zinc-finger</keyword>
<dbReference type="InterPro" id="IPR011011">
    <property type="entry name" value="Znf_FYVE_PHD"/>
</dbReference>
<feature type="compositionally biased region" description="Basic and acidic residues" evidence="7">
    <location>
        <begin position="292"/>
        <end position="316"/>
    </location>
</feature>
<feature type="domain" description="RING-type" evidence="9">
    <location>
        <begin position="439"/>
        <end position="484"/>
    </location>
</feature>